<protein>
    <submittedName>
        <fullName evidence="1">FliG-like protein</fullName>
    </submittedName>
</protein>
<dbReference type="RefSeq" id="WP_130492499.1">
    <property type="nucleotide sequence ID" value="NZ_SGXD01000002.1"/>
</dbReference>
<dbReference type="PANTHER" id="PTHR40630:SF1">
    <property type="entry name" value="DNA-BINDING PROTEIN"/>
    <property type="match status" value="1"/>
</dbReference>
<dbReference type="Proteomes" id="UP000293638">
    <property type="component" value="Unassembled WGS sequence"/>
</dbReference>
<reference evidence="1 2" key="1">
    <citation type="submission" date="2019-02" db="EMBL/GenBank/DDBJ databases">
        <title>Genomic Encyclopedia of Type Strains, Phase IV (KMG-IV): sequencing the most valuable type-strain genomes for metagenomic binning, comparative biology and taxonomic classification.</title>
        <authorList>
            <person name="Goeker M."/>
        </authorList>
    </citation>
    <scope>NUCLEOTIDE SEQUENCE [LARGE SCALE GENOMIC DNA]</scope>
    <source>
        <strain evidence="1 2">DSM 45622</strain>
    </source>
</reference>
<dbReference type="InterPro" id="IPR021487">
    <property type="entry name" value="DUF3140"/>
</dbReference>
<name>A0A4Q7NSM7_9ACTN</name>
<dbReference type="EMBL" id="SGXD01000002">
    <property type="protein sequence ID" value="RZS89974.1"/>
    <property type="molecule type" value="Genomic_DNA"/>
</dbReference>
<evidence type="ECO:0000313" key="2">
    <source>
        <dbReference type="Proteomes" id="UP000293638"/>
    </source>
</evidence>
<organism evidence="1 2">
    <name type="scientific">Motilibacter rhizosphaerae</name>
    <dbReference type="NCBI Taxonomy" id="598652"/>
    <lineage>
        <taxon>Bacteria</taxon>
        <taxon>Bacillati</taxon>
        <taxon>Actinomycetota</taxon>
        <taxon>Actinomycetes</taxon>
        <taxon>Motilibacterales</taxon>
        <taxon>Motilibacteraceae</taxon>
        <taxon>Motilibacter</taxon>
    </lineage>
</organism>
<accession>A0A4Q7NSM7</accession>
<dbReference type="PANTHER" id="PTHR40630">
    <property type="entry name" value="POSSIBLE DNA-BINDING PROTEIN"/>
    <property type="match status" value="1"/>
</dbReference>
<dbReference type="Pfam" id="PF11338">
    <property type="entry name" value="DUF3140"/>
    <property type="match status" value="1"/>
</dbReference>
<sequence>MVQNEDKGPELDALWQEFHDLVTMDSRELREFLRSDAAGEEGEALPGQEGALGDSVAAVLSKRKTDLTDDDVDTMRTVVEQIRGAYPDGDTDATIDLTDGAKRHWLMSLGHDPLKVR</sequence>
<dbReference type="OrthoDB" id="513524at2"/>
<gene>
    <name evidence="1" type="ORF">EV189_1756</name>
</gene>
<keyword evidence="2" id="KW-1185">Reference proteome</keyword>
<proteinExistence type="predicted"/>
<evidence type="ECO:0000313" key="1">
    <source>
        <dbReference type="EMBL" id="RZS89974.1"/>
    </source>
</evidence>
<dbReference type="AlphaFoldDB" id="A0A4Q7NSM7"/>
<comment type="caution">
    <text evidence="1">The sequence shown here is derived from an EMBL/GenBank/DDBJ whole genome shotgun (WGS) entry which is preliminary data.</text>
</comment>